<dbReference type="AlphaFoldDB" id="A0A1J1IGA8"/>
<dbReference type="Proteomes" id="UP000183832">
    <property type="component" value="Unassembled WGS sequence"/>
</dbReference>
<organism evidence="1 2">
    <name type="scientific">Clunio marinus</name>
    <dbReference type="NCBI Taxonomy" id="568069"/>
    <lineage>
        <taxon>Eukaryota</taxon>
        <taxon>Metazoa</taxon>
        <taxon>Ecdysozoa</taxon>
        <taxon>Arthropoda</taxon>
        <taxon>Hexapoda</taxon>
        <taxon>Insecta</taxon>
        <taxon>Pterygota</taxon>
        <taxon>Neoptera</taxon>
        <taxon>Endopterygota</taxon>
        <taxon>Diptera</taxon>
        <taxon>Nematocera</taxon>
        <taxon>Chironomoidea</taxon>
        <taxon>Chironomidae</taxon>
        <taxon>Clunio</taxon>
    </lineage>
</organism>
<evidence type="ECO:0000313" key="2">
    <source>
        <dbReference type="Proteomes" id="UP000183832"/>
    </source>
</evidence>
<sequence length="61" mass="7221">MKAQQNKVRIKIIAALKKRSTTCLHAQTYTQYMYFRFVKPQGMGKSCIIYHTMLFMRVETS</sequence>
<dbReference type="EMBL" id="CVRI01000050">
    <property type="protein sequence ID" value="CRK99295.1"/>
    <property type="molecule type" value="Genomic_DNA"/>
</dbReference>
<name>A0A1J1IGA8_9DIPT</name>
<proteinExistence type="predicted"/>
<protein>
    <submittedName>
        <fullName evidence="1">CLUMA_CG012748, isoform A</fullName>
    </submittedName>
</protein>
<gene>
    <name evidence="1" type="ORF">CLUMA_CG012748</name>
</gene>
<keyword evidence="2" id="KW-1185">Reference proteome</keyword>
<reference evidence="1 2" key="1">
    <citation type="submission" date="2015-04" db="EMBL/GenBank/DDBJ databases">
        <authorList>
            <person name="Syromyatnikov M.Y."/>
            <person name="Popov V.N."/>
        </authorList>
    </citation>
    <scope>NUCLEOTIDE SEQUENCE [LARGE SCALE GENOMIC DNA]</scope>
</reference>
<accession>A0A1J1IGA8</accession>
<evidence type="ECO:0000313" key="1">
    <source>
        <dbReference type="EMBL" id="CRK99295.1"/>
    </source>
</evidence>